<sequence length="76" mass="8264">MKQPSWRLAVSLGKSPWWAQGTLASFDESVAIVALKGGRCKVASSVFGPCPNWSPSCRNAICLECRPRRKGPSSTR</sequence>
<dbReference type="KEGG" id="eba:ebA769"/>
<dbReference type="STRING" id="76114.ebA769"/>
<dbReference type="AlphaFoldDB" id="Q5P842"/>
<evidence type="ECO:0000313" key="1">
    <source>
        <dbReference type="EMBL" id="CAI06519.1"/>
    </source>
</evidence>
<protein>
    <submittedName>
        <fullName evidence="1">Uncharacterized protein</fullName>
    </submittedName>
</protein>
<keyword evidence="2" id="KW-1185">Reference proteome</keyword>
<gene>
    <name evidence="1" type="ORF">ebA769</name>
</gene>
<dbReference type="Proteomes" id="UP000006552">
    <property type="component" value="Chromosome"/>
</dbReference>
<accession>Q5P842</accession>
<dbReference type="EMBL" id="CR555306">
    <property type="protein sequence ID" value="CAI06519.1"/>
    <property type="molecule type" value="Genomic_DNA"/>
</dbReference>
<organism evidence="1 2">
    <name type="scientific">Aromatoleum aromaticum (strain DSM 19018 / LMG 30748 / EbN1)</name>
    <name type="common">Azoarcus sp. (strain EbN1)</name>
    <dbReference type="NCBI Taxonomy" id="76114"/>
    <lineage>
        <taxon>Bacteria</taxon>
        <taxon>Pseudomonadati</taxon>
        <taxon>Pseudomonadota</taxon>
        <taxon>Betaproteobacteria</taxon>
        <taxon>Rhodocyclales</taxon>
        <taxon>Rhodocyclaceae</taxon>
        <taxon>Aromatoleum</taxon>
    </lineage>
</organism>
<reference evidence="1 2" key="1">
    <citation type="journal article" date="2005" name="Arch. Microbiol.">
        <title>The genome sequence of an anaerobic aromatic-degrading denitrifying bacterium, strain EbN1.</title>
        <authorList>
            <person name="Rabus R."/>
            <person name="Kube M."/>
            <person name="Heider J."/>
            <person name="Beck A."/>
            <person name="Heitmann K."/>
            <person name="Widdel F."/>
            <person name="Reinhardt R."/>
        </authorList>
    </citation>
    <scope>NUCLEOTIDE SEQUENCE [LARGE SCALE GENOMIC DNA]</scope>
    <source>
        <strain evidence="1 2">EbN1</strain>
    </source>
</reference>
<dbReference type="HOGENOM" id="CLU_2646624_0_0_4"/>
<evidence type="ECO:0000313" key="2">
    <source>
        <dbReference type="Proteomes" id="UP000006552"/>
    </source>
</evidence>
<name>Q5P842_AROAE</name>
<proteinExistence type="predicted"/>